<dbReference type="EMBL" id="CP003130">
    <property type="protein sequence ID" value="AEU34408.1"/>
    <property type="molecule type" value="Genomic_DNA"/>
</dbReference>
<dbReference type="RefSeq" id="WP_014263292.1">
    <property type="nucleotide sequence ID" value="NC_016631.1"/>
</dbReference>
<keyword evidence="1" id="KW-1133">Transmembrane helix</keyword>
<reference evidence="2 3" key="1">
    <citation type="submission" date="2011-11" db="EMBL/GenBank/DDBJ databases">
        <title>Complete sequence of Granulicella mallensis MP5ACTX8.</title>
        <authorList>
            <consortium name="US DOE Joint Genome Institute"/>
            <person name="Lucas S."/>
            <person name="Copeland A."/>
            <person name="Lapidus A."/>
            <person name="Cheng J.-F."/>
            <person name="Goodwin L."/>
            <person name="Pitluck S."/>
            <person name="Peters L."/>
            <person name="Lu M."/>
            <person name="Detter J.C."/>
            <person name="Han C."/>
            <person name="Tapia R."/>
            <person name="Land M."/>
            <person name="Hauser L."/>
            <person name="Kyrpides N."/>
            <person name="Ivanova N."/>
            <person name="Mikhailova N."/>
            <person name="Pagani I."/>
            <person name="Rawat S."/>
            <person name="Mannisto M."/>
            <person name="Haggblom M."/>
            <person name="Woyke T."/>
        </authorList>
    </citation>
    <scope>NUCLEOTIDE SEQUENCE [LARGE SCALE GENOMIC DNA]</scope>
    <source>
        <strain evidence="3">ATCC BAA-1857 / DSM 23137 / MP5ACTX8</strain>
    </source>
</reference>
<keyword evidence="3" id="KW-1185">Reference proteome</keyword>
<gene>
    <name evidence="2" type="ordered locus">AciX8_0048</name>
</gene>
<accession>G8NXR3</accession>
<sequence length="341" mass="39192">MRSLFLRLFSNNYWRRLFHRETWRSGRVALRRAHKDRRARKELRQFVLLLLPLFFFVAYLGFLGAGGAGVSVVVIAAVLMGLLLSYLTRTPEKKNNPQPLPSGPELRREFAELALLHAVLTERAGHEVFLQTKELPEGIEVTARHRHLQTLREHGLYNRLGDTERDLLLLPDGHWTIEQINTVWLSLEPLRLLRWVLRVDDFLPTVGDTMTADYRIAGETVKEPETVFRNDKLIGVDDLNMAISVAEQCFYRFWAEGVHRGLYAAETVEKAQEAKEYVRQLAGKESSDLLVGTKIVSLCSDSEVQLATNLALRRTQVLQWVSQRMSGEFGSSERMEGFYLR</sequence>
<name>G8NXR3_GRAMM</name>
<keyword evidence="1" id="KW-0472">Membrane</keyword>
<dbReference type="OrthoDB" id="118529at2"/>
<feature type="transmembrane region" description="Helical" evidence="1">
    <location>
        <begin position="43"/>
        <end position="62"/>
    </location>
</feature>
<dbReference type="Proteomes" id="UP000007113">
    <property type="component" value="Chromosome"/>
</dbReference>
<proteinExistence type="predicted"/>
<keyword evidence="1" id="KW-0812">Transmembrane</keyword>
<evidence type="ECO:0000256" key="1">
    <source>
        <dbReference type="SAM" id="Phobius"/>
    </source>
</evidence>
<organism evidence="2 3">
    <name type="scientific">Granulicella mallensis (strain ATCC BAA-1857 / DSM 23137 / MP5ACTX8)</name>
    <dbReference type="NCBI Taxonomy" id="682795"/>
    <lineage>
        <taxon>Bacteria</taxon>
        <taxon>Pseudomonadati</taxon>
        <taxon>Acidobacteriota</taxon>
        <taxon>Terriglobia</taxon>
        <taxon>Terriglobales</taxon>
        <taxon>Acidobacteriaceae</taxon>
        <taxon>Granulicella</taxon>
    </lineage>
</organism>
<protein>
    <submittedName>
        <fullName evidence="2">Uncharacterized protein</fullName>
    </submittedName>
</protein>
<evidence type="ECO:0000313" key="2">
    <source>
        <dbReference type="EMBL" id="AEU34408.1"/>
    </source>
</evidence>
<evidence type="ECO:0000313" key="3">
    <source>
        <dbReference type="Proteomes" id="UP000007113"/>
    </source>
</evidence>
<feature type="transmembrane region" description="Helical" evidence="1">
    <location>
        <begin position="68"/>
        <end position="87"/>
    </location>
</feature>
<dbReference type="KEGG" id="gma:AciX8_0048"/>
<dbReference type="HOGENOM" id="CLU_813210_0_0_0"/>
<dbReference type="AlphaFoldDB" id="G8NXR3"/>